<dbReference type="InterPro" id="IPR019845">
    <property type="entry name" value="Squalene/phytoene_synthase_CS"/>
</dbReference>
<dbReference type="CDD" id="cd00683">
    <property type="entry name" value="Trans_IPPS_HH"/>
    <property type="match status" value="1"/>
</dbReference>
<evidence type="ECO:0000313" key="8">
    <source>
        <dbReference type="EMBL" id="THU51560.1"/>
    </source>
</evidence>
<keyword evidence="9" id="KW-1185">Reference proteome</keyword>
<reference evidence="8 9" key="1">
    <citation type="journal article" date="2019" name="Nat. Plants">
        <title>Genome sequencing of Musa balbisiana reveals subgenome evolution and function divergence in polyploid bananas.</title>
        <authorList>
            <person name="Yao X."/>
        </authorList>
    </citation>
    <scope>NUCLEOTIDE SEQUENCE [LARGE SCALE GENOMIC DNA]</scope>
    <source>
        <strain evidence="9">cv. DH-PKW</strain>
        <tissue evidence="8">Leaves</tissue>
    </source>
</reference>
<organism evidence="8 9">
    <name type="scientific">Musa balbisiana</name>
    <name type="common">Banana</name>
    <dbReference type="NCBI Taxonomy" id="52838"/>
    <lineage>
        <taxon>Eukaryota</taxon>
        <taxon>Viridiplantae</taxon>
        <taxon>Streptophyta</taxon>
        <taxon>Embryophyta</taxon>
        <taxon>Tracheophyta</taxon>
        <taxon>Spermatophyta</taxon>
        <taxon>Magnoliopsida</taxon>
        <taxon>Liliopsida</taxon>
        <taxon>Zingiberales</taxon>
        <taxon>Musaceae</taxon>
        <taxon>Musa</taxon>
    </lineage>
</organism>
<dbReference type="GO" id="GO:0010287">
    <property type="term" value="C:plastoglobule"/>
    <property type="evidence" value="ECO:0007669"/>
    <property type="project" value="UniProtKB-ARBA"/>
</dbReference>
<dbReference type="Proteomes" id="UP000317650">
    <property type="component" value="Chromosome 6"/>
</dbReference>
<evidence type="ECO:0000256" key="7">
    <source>
        <dbReference type="ARBA" id="ARBA00023229"/>
    </source>
</evidence>
<dbReference type="GO" id="GO:0046905">
    <property type="term" value="F:15-cis-phytoene synthase activity"/>
    <property type="evidence" value="ECO:0007669"/>
    <property type="project" value="UniProtKB-EC"/>
</dbReference>
<dbReference type="InterPro" id="IPR008949">
    <property type="entry name" value="Isoprenoid_synthase_dom_sf"/>
</dbReference>
<evidence type="ECO:0000256" key="2">
    <source>
        <dbReference type="ARBA" id="ARBA00006251"/>
    </source>
</evidence>
<evidence type="ECO:0000256" key="3">
    <source>
        <dbReference type="ARBA" id="ARBA00012396"/>
    </source>
</evidence>
<sequence length="429" mass="48671">MHTTTLMSGSVVWVVSPKESIRCSLLNQFIEVKRRSWRRSSVEWSCSRPAPTSGHSVAASLVVTPPRTSEELVYEVVLRQAALVGETRRKRPATVQLPPVPLRGDLLDESYERCGEVCAEYAKTFYLGTLLMTPERRRAIWAIYVWCRRTDELVDGPNASHMTPTALDRWQKRLEDLFDGRPYDMYDAALSDTVSKFPVDIQVKKDAESYQISKTPEDDTSLMLLLVQPFKDMVDGMRMDLWKSRYNNFDELYLYCYYVAGTVGLMSVPVMGIAPDSKASTESVYNAALALGVANQLTNILRDVGEDARRGRIYLPQDELAQAGLSDDDIFKGRVTDKWRSFMKGQIRRARMFFEEAEKGIYELNSASRWPVLASLLLYRQILDAIEANDYNNFTRRAYVGKAKKLASLPIAYARALLGPSRFTGATRT</sequence>
<dbReference type="Pfam" id="PF00494">
    <property type="entry name" value="SQS_PSY"/>
    <property type="match status" value="1"/>
</dbReference>
<keyword evidence="6" id="KW-0809">Transit peptide</keyword>
<dbReference type="EMBL" id="PYDT01000009">
    <property type="protein sequence ID" value="THU51560.1"/>
    <property type="molecule type" value="Genomic_DNA"/>
</dbReference>
<gene>
    <name evidence="8" type="ORF">C4D60_Mb06t32310</name>
</gene>
<protein>
    <recommendedName>
        <fullName evidence="3">15-cis-phytoene synthase</fullName>
        <ecNumber evidence="3">2.5.1.32</ecNumber>
    </recommendedName>
</protein>
<dbReference type="SUPFAM" id="SSF48576">
    <property type="entry name" value="Terpenoid synthases"/>
    <property type="match status" value="1"/>
</dbReference>
<comment type="catalytic activity">
    <reaction evidence="1">
        <text>2 (2E,6E,10E)-geranylgeranyl diphosphate = 15-cis-phytoene + 2 diphosphate</text>
        <dbReference type="Rhea" id="RHEA:34475"/>
        <dbReference type="ChEBI" id="CHEBI:27787"/>
        <dbReference type="ChEBI" id="CHEBI:33019"/>
        <dbReference type="ChEBI" id="CHEBI:58756"/>
        <dbReference type="EC" id="2.5.1.32"/>
    </reaction>
</comment>
<accession>A0A4S8IS88</accession>
<dbReference type="SFLD" id="SFLDG01018">
    <property type="entry name" value="Squalene/Phytoene_Synthase_Lik"/>
    <property type="match status" value="1"/>
</dbReference>
<keyword evidence="4" id="KW-0808">Transferase</keyword>
<dbReference type="GO" id="GO:0004311">
    <property type="term" value="F:geranylgeranyl diphosphate synthase activity"/>
    <property type="evidence" value="ECO:0007669"/>
    <property type="project" value="InterPro"/>
</dbReference>
<dbReference type="PANTHER" id="PTHR31480">
    <property type="entry name" value="BIFUNCTIONAL LYCOPENE CYCLASE/PHYTOENE SYNTHASE"/>
    <property type="match status" value="1"/>
</dbReference>
<dbReference type="Gene3D" id="1.10.600.10">
    <property type="entry name" value="Farnesyl Diphosphate Synthase"/>
    <property type="match status" value="1"/>
</dbReference>
<dbReference type="PROSITE" id="PS01044">
    <property type="entry name" value="SQUALEN_PHYTOEN_SYN_1"/>
    <property type="match status" value="1"/>
</dbReference>
<dbReference type="STRING" id="52838.A0A4S8IS88"/>
<proteinExistence type="inferred from homology"/>
<dbReference type="PROSITE" id="PS01045">
    <property type="entry name" value="SQUALEN_PHYTOEN_SYN_2"/>
    <property type="match status" value="1"/>
</dbReference>
<dbReference type="InterPro" id="IPR002060">
    <property type="entry name" value="Squ/phyt_synthse"/>
</dbReference>
<dbReference type="GO" id="GO:0016117">
    <property type="term" value="P:carotenoid biosynthetic process"/>
    <property type="evidence" value="ECO:0007669"/>
    <property type="project" value="UniProtKB-KW"/>
</dbReference>
<dbReference type="EC" id="2.5.1.32" evidence="3"/>
<dbReference type="AlphaFoldDB" id="A0A4S8IS88"/>
<name>A0A4S8IS88_MUSBA</name>
<evidence type="ECO:0000256" key="4">
    <source>
        <dbReference type="ARBA" id="ARBA00022679"/>
    </source>
</evidence>
<comment type="caution">
    <text evidence="8">The sequence shown here is derived from an EMBL/GenBank/DDBJ whole genome shotgun (WGS) entry which is preliminary data.</text>
</comment>
<keyword evidence="7" id="KW-0414">Isoprene biosynthesis</keyword>
<evidence type="ECO:0000256" key="5">
    <source>
        <dbReference type="ARBA" id="ARBA00022746"/>
    </source>
</evidence>
<comment type="similarity">
    <text evidence="2">Belongs to the phytoene/squalene synthase family.</text>
</comment>
<dbReference type="SFLD" id="SFLDG01212">
    <property type="entry name" value="Phytoene_synthase_like"/>
    <property type="match status" value="1"/>
</dbReference>
<dbReference type="SFLD" id="SFLDS00005">
    <property type="entry name" value="Isoprenoid_Synthase_Type_I"/>
    <property type="match status" value="1"/>
</dbReference>
<keyword evidence="5" id="KW-0125">Carotenoid biosynthesis</keyword>
<dbReference type="InterPro" id="IPR033904">
    <property type="entry name" value="Trans_IPPS_HH"/>
</dbReference>
<evidence type="ECO:0000256" key="6">
    <source>
        <dbReference type="ARBA" id="ARBA00022946"/>
    </source>
</evidence>
<dbReference type="FunFam" id="1.10.600.10:FF:000004">
    <property type="entry name" value="Phytoene synthase chloroplastic"/>
    <property type="match status" value="1"/>
</dbReference>
<evidence type="ECO:0000313" key="9">
    <source>
        <dbReference type="Proteomes" id="UP000317650"/>
    </source>
</evidence>
<dbReference type="GO" id="GO:0051996">
    <property type="term" value="F:squalene synthase [NAD(P)H] activity"/>
    <property type="evidence" value="ECO:0007669"/>
    <property type="project" value="InterPro"/>
</dbReference>
<evidence type="ECO:0000256" key="1">
    <source>
        <dbReference type="ARBA" id="ARBA00001805"/>
    </source>
</evidence>
<dbReference type="InterPro" id="IPR044843">
    <property type="entry name" value="Trans_IPPS_bact-type"/>
</dbReference>